<dbReference type="SUPFAM" id="SSF51735">
    <property type="entry name" value="NAD(P)-binding Rossmann-fold domains"/>
    <property type="match status" value="1"/>
</dbReference>
<keyword evidence="5" id="KW-1185">Reference proteome</keyword>
<dbReference type="CDD" id="cd12159">
    <property type="entry name" value="2-Hacid_dh_2"/>
    <property type="match status" value="1"/>
</dbReference>
<organism evidence="4 5">
    <name type="scientific">Tsukamurella strandjordii</name>
    <dbReference type="NCBI Taxonomy" id="147577"/>
    <lineage>
        <taxon>Bacteria</taxon>
        <taxon>Bacillati</taxon>
        <taxon>Actinomycetota</taxon>
        <taxon>Actinomycetes</taxon>
        <taxon>Mycobacteriales</taxon>
        <taxon>Tsukamurellaceae</taxon>
        <taxon>Tsukamurella</taxon>
    </lineage>
</organism>
<dbReference type="PANTHER" id="PTHR43333">
    <property type="entry name" value="2-HACID_DH_C DOMAIN-CONTAINING PROTEIN"/>
    <property type="match status" value="1"/>
</dbReference>
<feature type="domain" description="D-isomer specific 2-hydroxyacid dehydrogenase NAD-binding" evidence="3">
    <location>
        <begin position="108"/>
        <end position="268"/>
    </location>
</feature>
<keyword evidence="1" id="KW-0560">Oxidoreductase</keyword>
<protein>
    <submittedName>
        <fullName evidence="4">D-isomer specific 2-hydroxyacid dehydrogenase family protein</fullName>
    </submittedName>
</protein>
<evidence type="ECO:0000256" key="2">
    <source>
        <dbReference type="ARBA" id="ARBA00023027"/>
    </source>
</evidence>
<gene>
    <name evidence="4" type="ORF">Q7X28_18730</name>
</gene>
<dbReference type="EMBL" id="JAUTIX010000008">
    <property type="protein sequence ID" value="MDP0399955.1"/>
    <property type="molecule type" value="Genomic_DNA"/>
</dbReference>
<dbReference type="GO" id="GO:0051287">
    <property type="term" value="F:NAD binding"/>
    <property type="evidence" value="ECO:0007669"/>
    <property type="project" value="InterPro"/>
</dbReference>
<sequence length="305" mass="31905">MPQDGPVIAVGPNPDPEFDAAITGGGGVPGPLRNAEGLVWIDSTSVPTDIPASIRWVQLPFAGIENFVDSGLLQKYPDITFTSAAGAYSTTVAEHALTLLLAGVRGLWHRETTWDPKNAAPRVGLLGGSTVAIVGAGGIGRDLAPQLRALGVNVIAVNRSGTDVTGAVVVTADRLDEVWSQVDHVVLAAPATAETKSLVNADVLAQLKPHSWVINVARGALIDTDALVAALKKGAIGGVGLDVTDPEPLPADHPLWSIPNAIITPHVANPPQHLRPALLERVEVNVRRFANDMEPLAVIDRSKGY</sequence>
<accession>A0AA90NDM3</accession>
<proteinExistence type="predicted"/>
<dbReference type="Pfam" id="PF02826">
    <property type="entry name" value="2-Hacid_dh_C"/>
    <property type="match status" value="1"/>
</dbReference>
<comment type="caution">
    <text evidence="4">The sequence shown here is derived from an EMBL/GenBank/DDBJ whole genome shotgun (WGS) entry which is preliminary data.</text>
</comment>
<dbReference type="AlphaFoldDB" id="A0AA90NDM3"/>
<evidence type="ECO:0000313" key="5">
    <source>
        <dbReference type="Proteomes" id="UP001178281"/>
    </source>
</evidence>
<reference evidence="4" key="1">
    <citation type="submission" date="2023-08" db="EMBL/GenBank/DDBJ databases">
        <title>The draft genome of Tsukamurella strandjordii strain 050030.</title>
        <authorList>
            <person name="Zhao F."/>
            <person name="Feng Y."/>
            <person name="Zong Z."/>
        </authorList>
    </citation>
    <scope>NUCLEOTIDE SEQUENCE</scope>
    <source>
        <strain evidence="4">050030</strain>
    </source>
</reference>
<evidence type="ECO:0000259" key="3">
    <source>
        <dbReference type="Pfam" id="PF02826"/>
    </source>
</evidence>
<dbReference type="RefSeq" id="WP_305112449.1">
    <property type="nucleotide sequence ID" value="NZ_JAUTIX010000008.1"/>
</dbReference>
<dbReference type="Proteomes" id="UP001178281">
    <property type="component" value="Unassembled WGS sequence"/>
</dbReference>
<dbReference type="PANTHER" id="PTHR43333:SF1">
    <property type="entry name" value="D-ISOMER SPECIFIC 2-HYDROXYACID DEHYDROGENASE NAD-BINDING DOMAIN-CONTAINING PROTEIN"/>
    <property type="match status" value="1"/>
</dbReference>
<dbReference type="InterPro" id="IPR006140">
    <property type="entry name" value="D-isomer_DH_NAD-bd"/>
</dbReference>
<dbReference type="InterPro" id="IPR036291">
    <property type="entry name" value="NAD(P)-bd_dom_sf"/>
</dbReference>
<dbReference type="GO" id="GO:0016491">
    <property type="term" value="F:oxidoreductase activity"/>
    <property type="evidence" value="ECO:0007669"/>
    <property type="project" value="UniProtKB-KW"/>
</dbReference>
<name>A0AA90NDM3_9ACTN</name>
<keyword evidence="2" id="KW-0520">NAD</keyword>
<dbReference type="Gene3D" id="3.40.50.720">
    <property type="entry name" value="NAD(P)-binding Rossmann-like Domain"/>
    <property type="match status" value="2"/>
</dbReference>
<evidence type="ECO:0000256" key="1">
    <source>
        <dbReference type="ARBA" id="ARBA00023002"/>
    </source>
</evidence>
<evidence type="ECO:0000313" key="4">
    <source>
        <dbReference type="EMBL" id="MDP0399955.1"/>
    </source>
</evidence>